<evidence type="ECO:0000313" key="1">
    <source>
        <dbReference type="EMBL" id="GAF93247.1"/>
    </source>
</evidence>
<gene>
    <name evidence="1" type="ORF">S01H1_24328</name>
</gene>
<dbReference type="EMBL" id="BARS01014424">
    <property type="protein sequence ID" value="GAF93247.1"/>
    <property type="molecule type" value="Genomic_DNA"/>
</dbReference>
<name>X0TYN5_9ZZZZ</name>
<accession>X0TYN5</accession>
<organism evidence="1">
    <name type="scientific">marine sediment metagenome</name>
    <dbReference type="NCBI Taxonomy" id="412755"/>
    <lineage>
        <taxon>unclassified sequences</taxon>
        <taxon>metagenomes</taxon>
        <taxon>ecological metagenomes</taxon>
    </lineage>
</organism>
<feature type="non-terminal residue" evidence="1">
    <location>
        <position position="56"/>
    </location>
</feature>
<proteinExistence type="predicted"/>
<dbReference type="AlphaFoldDB" id="X0TYN5"/>
<sequence length="56" mass="6275">MEERTVQGIIKAYAREIKTSGNRNSRGVMIDAEWHNITGEETALKNLDTVFPKGVV</sequence>
<reference evidence="1" key="1">
    <citation type="journal article" date="2014" name="Front. Microbiol.">
        <title>High frequency of phylogenetically diverse reductive dehalogenase-homologous genes in deep subseafloor sedimentary metagenomes.</title>
        <authorList>
            <person name="Kawai M."/>
            <person name="Futagami T."/>
            <person name="Toyoda A."/>
            <person name="Takaki Y."/>
            <person name="Nishi S."/>
            <person name="Hori S."/>
            <person name="Arai W."/>
            <person name="Tsubouchi T."/>
            <person name="Morono Y."/>
            <person name="Uchiyama I."/>
            <person name="Ito T."/>
            <person name="Fujiyama A."/>
            <person name="Inagaki F."/>
            <person name="Takami H."/>
        </authorList>
    </citation>
    <scope>NUCLEOTIDE SEQUENCE</scope>
    <source>
        <strain evidence="1">Expedition CK06-06</strain>
    </source>
</reference>
<comment type="caution">
    <text evidence="1">The sequence shown here is derived from an EMBL/GenBank/DDBJ whole genome shotgun (WGS) entry which is preliminary data.</text>
</comment>
<protein>
    <submittedName>
        <fullName evidence="1">Uncharacterized protein</fullName>
    </submittedName>
</protein>